<protein>
    <recommendedName>
        <fullName evidence="3">Macrocin O-methyltransferase</fullName>
    </recommendedName>
</protein>
<dbReference type="InterPro" id="IPR029063">
    <property type="entry name" value="SAM-dependent_MTases_sf"/>
</dbReference>
<dbReference type="PANTHER" id="PTHR40036">
    <property type="entry name" value="MACROCIN O-METHYLTRANSFERASE"/>
    <property type="match status" value="1"/>
</dbReference>
<dbReference type="STRING" id="1842532.A7E78_09375"/>
<dbReference type="Gene3D" id="3.40.50.150">
    <property type="entry name" value="Vaccinia Virus protein VP39"/>
    <property type="match status" value="1"/>
</dbReference>
<evidence type="ECO:0000313" key="1">
    <source>
        <dbReference type="EMBL" id="APG28027.1"/>
    </source>
</evidence>
<organism evidence="1 2">
    <name type="scientific">Syntrophotalea acetylenivorans</name>
    <dbReference type="NCBI Taxonomy" id="1842532"/>
    <lineage>
        <taxon>Bacteria</taxon>
        <taxon>Pseudomonadati</taxon>
        <taxon>Thermodesulfobacteriota</taxon>
        <taxon>Desulfuromonadia</taxon>
        <taxon>Desulfuromonadales</taxon>
        <taxon>Syntrophotaleaceae</taxon>
        <taxon>Syntrophotalea</taxon>
    </lineage>
</organism>
<sequence>MNPFVIYGAGCQGVALLRLLAQSPSSPSVHCFIDSHPAKQGQTLDGCPVYAPDYLLELREKDPRVAVAAGGHYSVIRRLLEKLGFEENTHFYDATPRPLKYGETIPEFSELHDQVRRHTLLSEDRLGILYQLACQANHVPGDAVEVGVYKGGTALLMATALKNSTQQIHLFDTFCGMPAAKPDVDLHRAGDFSDTTAESVSSLLQNFNNIHLHPGLFPDSLPRDWHNHRFSLVHIDVDIFSSTLACCRYFYPRLNPGGVMVIDDYGFPSCPGVRKAVDEYFNNCDQRPLYLPTGQALIYQCQPNACNCHKP</sequence>
<keyword evidence="2" id="KW-1185">Reference proteome</keyword>
<dbReference type="EMBL" id="CP015519">
    <property type="protein sequence ID" value="APG28027.1"/>
    <property type="molecule type" value="Genomic_DNA"/>
</dbReference>
<evidence type="ECO:0008006" key="3">
    <source>
        <dbReference type="Google" id="ProtNLM"/>
    </source>
</evidence>
<dbReference type="SUPFAM" id="SSF53335">
    <property type="entry name" value="S-adenosyl-L-methionine-dependent methyltransferases"/>
    <property type="match status" value="2"/>
</dbReference>
<accession>A0A1L3GQ21</accession>
<proteinExistence type="predicted"/>
<dbReference type="InterPro" id="IPR008884">
    <property type="entry name" value="TylF_MeTrfase"/>
</dbReference>
<reference evidence="1 2" key="1">
    <citation type="journal article" date="2017" name="Genome Announc.">
        <title>Complete Genome Sequences of Two Acetylene-Fermenting Pelobacter acetylenicus Strains.</title>
        <authorList>
            <person name="Sutton J.M."/>
            <person name="Baesman S.M."/>
            <person name="Fierst J.L."/>
            <person name="Poret-Peterson A.T."/>
            <person name="Oremland R.S."/>
            <person name="Dunlap D.S."/>
            <person name="Akob D.M."/>
        </authorList>
    </citation>
    <scope>NUCLEOTIDE SEQUENCE [LARGE SCALE GENOMIC DNA]</scope>
    <source>
        <strain evidence="1 2">SFB93</strain>
    </source>
</reference>
<dbReference type="PANTHER" id="PTHR40036:SF1">
    <property type="entry name" value="MACROCIN O-METHYLTRANSFERASE"/>
    <property type="match status" value="1"/>
</dbReference>
<dbReference type="AlphaFoldDB" id="A0A1L3GQ21"/>
<dbReference type="RefSeq" id="WP_072283987.1">
    <property type="nucleotide sequence ID" value="NZ_CP015519.1"/>
</dbReference>
<dbReference type="Pfam" id="PF05711">
    <property type="entry name" value="TylF"/>
    <property type="match status" value="1"/>
</dbReference>
<gene>
    <name evidence="1" type="ORF">A7E78_09375</name>
</gene>
<dbReference type="KEGG" id="pef:A7E78_09375"/>
<dbReference type="Gene3D" id="3.40.50.720">
    <property type="entry name" value="NAD(P)-binding Rossmann-like Domain"/>
    <property type="match status" value="1"/>
</dbReference>
<evidence type="ECO:0000313" key="2">
    <source>
        <dbReference type="Proteomes" id="UP000182517"/>
    </source>
</evidence>
<dbReference type="OrthoDB" id="9799872at2"/>
<name>A0A1L3GQ21_9BACT</name>
<dbReference type="Proteomes" id="UP000182517">
    <property type="component" value="Chromosome"/>
</dbReference>